<evidence type="ECO:0000313" key="12">
    <source>
        <dbReference type="Proteomes" id="UP000596742"/>
    </source>
</evidence>
<keyword evidence="7" id="KW-0675">Receptor</keyword>
<reference evidence="11" key="1">
    <citation type="submission" date="2018-11" db="EMBL/GenBank/DDBJ databases">
        <authorList>
            <person name="Alioto T."/>
            <person name="Alioto T."/>
        </authorList>
    </citation>
    <scope>NUCLEOTIDE SEQUENCE</scope>
</reference>
<feature type="transmembrane region" description="Helical" evidence="9">
    <location>
        <begin position="139"/>
        <end position="159"/>
    </location>
</feature>
<evidence type="ECO:0000259" key="10">
    <source>
        <dbReference type="PROSITE" id="PS50262"/>
    </source>
</evidence>
<sequence>MGQNHTTEIQSEQLELDIDEIIPDITLMTFYLTVGIVGNTAVIFIYRDSGQHKPKSYKQFIFILAIVDLVSCILNCILNLMLVIGPSFLENMVVCKTMRFLCHVIAVTSAFILFVIAIQRYLFVCKPFKRQMSPCIRKFSIIMCGILSIALSSPVLVFYGTTETKHTQMSSCEVLDSYVGKKELLAYNIIFLLITIIVITGISLMYFVILRTIKVKQAPRKGVKFSRSNTSTDNITMTMDINHSMLSLNNRLYMYASTSSLSTRKAHLSSRQHMLTMMFITVTVFCIVSFAPRRIIEFEEVFDKSTAKEKLGGHKFLYRFLYTLYILNSVVNPYIYGLFDRDLRNKLKRICKRQ</sequence>
<feature type="transmembrane region" description="Helical" evidence="9">
    <location>
        <begin position="316"/>
        <end position="339"/>
    </location>
</feature>
<gene>
    <name evidence="11" type="ORF">MGAL_10B006481</name>
</gene>
<feature type="transmembrane region" description="Helical" evidence="9">
    <location>
        <begin position="97"/>
        <end position="118"/>
    </location>
</feature>
<dbReference type="GO" id="GO:0008528">
    <property type="term" value="F:G protein-coupled peptide receptor activity"/>
    <property type="evidence" value="ECO:0007669"/>
    <property type="project" value="TreeGrafter"/>
</dbReference>
<evidence type="ECO:0000256" key="8">
    <source>
        <dbReference type="ARBA" id="ARBA00023224"/>
    </source>
</evidence>
<keyword evidence="12" id="KW-1185">Reference proteome</keyword>
<dbReference type="CDD" id="cd00637">
    <property type="entry name" value="7tm_classA_rhodopsin-like"/>
    <property type="match status" value="1"/>
</dbReference>
<feature type="transmembrane region" description="Helical" evidence="9">
    <location>
        <begin position="185"/>
        <end position="210"/>
    </location>
</feature>
<dbReference type="PANTHER" id="PTHR24230:SF0">
    <property type="entry name" value="G-PROTEIN COUPLED RECEPTORS FAMILY 1 PROFILE DOMAIN-CONTAINING PROTEIN"/>
    <property type="match status" value="1"/>
</dbReference>
<comment type="caution">
    <text evidence="11">The sequence shown here is derived from an EMBL/GenBank/DDBJ whole genome shotgun (WGS) entry which is preliminary data.</text>
</comment>
<dbReference type="Gene3D" id="1.20.1070.10">
    <property type="entry name" value="Rhodopsin 7-helix transmembrane proteins"/>
    <property type="match status" value="1"/>
</dbReference>
<evidence type="ECO:0000256" key="3">
    <source>
        <dbReference type="ARBA" id="ARBA00022692"/>
    </source>
</evidence>
<keyword evidence="2" id="KW-1003">Cell membrane</keyword>
<protein>
    <recommendedName>
        <fullName evidence="10">G-protein coupled receptors family 1 profile domain-containing protein</fullName>
    </recommendedName>
</protein>
<feature type="domain" description="G-protein coupled receptors family 1 profile" evidence="10">
    <location>
        <begin position="38"/>
        <end position="336"/>
    </location>
</feature>
<dbReference type="GO" id="GO:0005886">
    <property type="term" value="C:plasma membrane"/>
    <property type="evidence" value="ECO:0007669"/>
    <property type="project" value="UniProtKB-SubCell"/>
</dbReference>
<evidence type="ECO:0000256" key="2">
    <source>
        <dbReference type="ARBA" id="ARBA00022475"/>
    </source>
</evidence>
<keyword evidence="4 9" id="KW-1133">Transmembrane helix</keyword>
<dbReference type="PROSITE" id="PS50262">
    <property type="entry name" value="G_PROTEIN_RECEP_F1_2"/>
    <property type="match status" value="1"/>
</dbReference>
<evidence type="ECO:0000256" key="9">
    <source>
        <dbReference type="SAM" id="Phobius"/>
    </source>
</evidence>
<dbReference type="SUPFAM" id="SSF81321">
    <property type="entry name" value="Family A G protein-coupled receptor-like"/>
    <property type="match status" value="1"/>
</dbReference>
<keyword evidence="8" id="KW-0807">Transducer</keyword>
<organism evidence="11 12">
    <name type="scientific">Mytilus galloprovincialis</name>
    <name type="common">Mediterranean mussel</name>
    <dbReference type="NCBI Taxonomy" id="29158"/>
    <lineage>
        <taxon>Eukaryota</taxon>
        <taxon>Metazoa</taxon>
        <taxon>Spiralia</taxon>
        <taxon>Lophotrochozoa</taxon>
        <taxon>Mollusca</taxon>
        <taxon>Bivalvia</taxon>
        <taxon>Autobranchia</taxon>
        <taxon>Pteriomorphia</taxon>
        <taxon>Mytilida</taxon>
        <taxon>Mytiloidea</taxon>
        <taxon>Mytilidae</taxon>
        <taxon>Mytilinae</taxon>
        <taxon>Mytilus</taxon>
    </lineage>
</organism>
<dbReference type="OrthoDB" id="6144223at2759"/>
<dbReference type="EMBL" id="UYJE01008623">
    <property type="protein sequence ID" value="VDI65489.1"/>
    <property type="molecule type" value="Genomic_DNA"/>
</dbReference>
<feature type="transmembrane region" description="Helical" evidence="9">
    <location>
        <begin position="59"/>
        <end position="85"/>
    </location>
</feature>
<dbReference type="InterPro" id="IPR017452">
    <property type="entry name" value="GPCR_Rhodpsn_7TM"/>
</dbReference>
<evidence type="ECO:0000256" key="7">
    <source>
        <dbReference type="ARBA" id="ARBA00023170"/>
    </source>
</evidence>
<evidence type="ECO:0000256" key="6">
    <source>
        <dbReference type="ARBA" id="ARBA00023136"/>
    </source>
</evidence>
<proteinExistence type="predicted"/>
<dbReference type="GO" id="GO:0007218">
    <property type="term" value="P:neuropeptide signaling pathway"/>
    <property type="evidence" value="ECO:0007669"/>
    <property type="project" value="TreeGrafter"/>
</dbReference>
<keyword evidence="3 9" id="KW-0812">Transmembrane</keyword>
<evidence type="ECO:0000256" key="4">
    <source>
        <dbReference type="ARBA" id="ARBA00022989"/>
    </source>
</evidence>
<dbReference type="InterPro" id="IPR000276">
    <property type="entry name" value="GPCR_Rhodpsn"/>
</dbReference>
<comment type="subcellular location">
    <subcellularLocation>
        <location evidence="1">Cell membrane</location>
        <topology evidence="1">Multi-pass membrane protein</topology>
    </subcellularLocation>
</comment>
<evidence type="ECO:0000256" key="1">
    <source>
        <dbReference type="ARBA" id="ARBA00004651"/>
    </source>
</evidence>
<name>A0A8B6GKE3_MYTGA</name>
<dbReference type="Pfam" id="PF00001">
    <property type="entry name" value="7tm_1"/>
    <property type="match status" value="1"/>
</dbReference>
<keyword evidence="5" id="KW-0297">G-protein coupled receptor</keyword>
<evidence type="ECO:0000256" key="5">
    <source>
        <dbReference type="ARBA" id="ARBA00023040"/>
    </source>
</evidence>
<dbReference type="PANTHER" id="PTHR24230">
    <property type="entry name" value="G-PROTEIN COUPLED RECEPTOR"/>
    <property type="match status" value="1"/>
</dbReference>
<accession>A0A8B6GKE3</accession>
<keyword evidence="6 9" id="KW-0472">Membrane</keyword>
<feature type="transmembrane region" description="Helical" evidence="9">
    <location>
        <begin position="274"/>
        <end position="296"/>
    </location>
</feature>
<dbReference type="Proteomes" id="UP000596742">
    <property type="component" value="Unassembled WGS sequence"/>
</dbReference>
<dbReference type="PRINTS" id="PR00237">
    <property type="entry name" value="GPCRRHODOPSN"/>
</dbReference>
<dbReference type="AlphaFoldDB" id="A0A8B6GKE3"/>
<feature type="transmembrane region" description="Helical" evidence="9">
    <location>
        <begin position="25"/>
        <end position="47"/>
    </location>
</feature>
<evidence type="ECO:0000313" key="11">
    <source>
        <dbReference type="EMBL" id="VDI65489.1"/>
    </source>
</evidence>